<accession>A0A5B2TG58</accession>
<dbReference type="GO" id="GO:0017168">
    <property type="term" value="F:5-oxoprolinase (ATP-hydrolyzing) activity"/>
    <property type="evidence" value="ECO:0007669"/>
    <property type="project" value="UniProtKB-EC"/>
</dbReference>
<evidence type="ECO:0000256" key="1">
    <source>
        <dbReference type="ARBA" id="ARBA00022741"/>
    </source>
</evidence>
<dbReference type="PANTHER" id="PTHR34698">
    <property type="entry name" value="5-OXOPROLINASE SUBUNIT B"/>
    <property type="match status" value="1"/>
</dbReference>
<name>A0A5B2TG58_9PROT</name>
<dbReference type="InterPro" id="IPR029000">
    <property type="entry name" value="Cyclophilin-like_dom_sf"/>
</dbReference>
<evidence type="ECO:0000313" key="6">
    <source>
        <dbReference type="Proteomes" id="UP000322110"/>
    </source>
</evidence>
<dbReference type="Proteomes" id="UP000322110">
    <property type="component" value="Unassembled WGS sequence"/>
</dbReference>
<dbReference type="AlphaFoldDB" id="A0A5B2TG58"/>
<evidence type="ECO:0000256" key="2">
    <source>
        <dbReference type="ARBA" id="ARBA00022801"/>
    </source>
</evidence>
<dbReference type="PANTHER" id="PTHR34698:SF2">
    <property type="entry name" value="5-OXOPROLINASE SUBUNIT B"/>
    <property type="match status" value="1"/>
</dbReference>
<keyword evidence="2 5" id="KW-0378">Hydrolase</keyword>
<dbReference type="RefSeq" id="WP_149812591.1">
    <property type="nucleotide sequence ID" value="NZ_VUKA01000005.1"/>
</dbReference>
<organism evidence="5 6">
    <name type="scientific">Teichococcus oryzae</name>
    <dbReference type="NCBI Taxonomy" id="1608942"/>
    <lineage>
        <taxon>Bacteria</taxon>
        <taxon>Pseudomonadati</taxon>
        <taxon>Pseudomonadota</taxon>
        <taxon>Alphaproteobacteria</taxon>
        <taxon>Acetobacterales</taxon>
        <taxon>Roseomonadaceae</taxon>
        <taxon>Roseomonas</taxon>
    </lineage>
</organism>
<keyword evidence="1" id="KW-0547">Nucleotide-binding</keyword>
<evidence type="ECO:0000256" key="3">
    <source>
        <dbReference type="ARBA" id="ARBA00022840"/>
    </source>
</evidence>
<evidence type="ECO:0000259" key="4">
    <source>
        <dbReference type="SMART" id="SM00796"/>
    </source>
</evidence>
<gene>
    <name evidence="5" type="primary">pxpB</name>
    <name evidence="5" type="ORF">F0Q34_12695</name>
</gene>
<evidence type="ECO:0000313" key="5">
    <source>
        <dbReference type="EMBL" id="KAA2212975.1"/>
    </source>
</evidence>
<protein>
    <submittedName>
        <fullName evidence="5">5-oxoprolinase subunit PxpB</fullName>
        <ecNumber evidence="5">3.5.2.9</ecNumber>
    </submittedName>
</protein>
<dbReference type="SUPFAM" id="SSF160467">
    <property type="entry name" value="PH0987 N-terminal domain-like"/>
    <property type="match status" value="1"/>
</dbReference>
<dbReference type="OrthoDB" id="9778567at2"/>
<keyword evidence="6" id="KW-1185">Reference proteome</keyword>
<dbReference type="Pfam" id="PF02682">
    <property type="entry name" value="CT_C_D"/>
    <property type="match status" value="1"/>
</dbReference>
<dbReference type="Gene3D" id="3.30.1360.40">
    <property type="match status" value="1"/>
</dbReference>
<proteinExistence type="predicted"/>
<reference evidence="5 6" key="1">
    <citation type="journal article" date="2015" name="Int. J. Syst. Evol. Microbiol.">
        <title>Roseomonas oryzae sp. nov., isolated from paddy rhizosphere soil.</title>
        <authorList>
            <person name="Ramaprasad E.V."/>
            <person name="Sasikala Ch."/>
            <person name="Ramana Ch.V."/>
        </authorList>
    </citation>
    <scope>NUCLEOTIDE SEQUENCE [LARGE SCALE GENOMIC DNA]</scope>
    <source>
        <strain evidence="5 6">KCTC 42542</strain>
    </source>
</reference>
<sequence length="219" mass="23598">MRGQELIVSAMGEAALLCETERPLNDADQRRYWAMARAAEAWPGVLEAIPGVNNLLVVYDPAAASAAAVERALREAWTDAVYQASESRLIEVPVIYGGELGMDLHGLAAHAGLSPEEVVRIHSEAEYTVYAVGAVPGFPYMAGLDPRLAWARRDVPRLRLEAGSIIIGGVQAGIMPVTTPSGWHSLGWTPMPFFDAAASPPALLVPGDRVRFTVEELRL</sequence>
<dbReference type="NCBIfam" id="TIGR00370">
    <property type="entry name" value="5-oxoprolinase subunit PxpB"/>
    <property type="match status" value="1"/>
</dbReference>
<dbReference type="Gene3D" id="2.40.100.10">
    <property type="entry name" value="Cyclophilin-like"/>
    <property type="match status" value="1"/>
</dbReference>
<feature type="domain" description="Carboxyltransferase" evidence="4">
    <location>
        <begin position="6"/>
        <end position="204"/>
    </location>
</feature>
<dbReference type="InterPro" id="IPR003833">
    <property type="entry name" value="CT_C_D"/>
</dbReference>
<dbReference type="EMBL" id="VUKA01000005">
    <property type="protein sequence ID" value="KAA2212975.1"/>
    <property type="molecule type" value="Genomic_DNA"/>
</dbReference>
<dbReference type="GO" id="GO:0005524">
    <property type="term" value="F:ATP binding"/>
    <property type="evidence" value="ECO:0007669"/>
    <property type="project" value="UniProtKB-KW"/>
</dbReference>
<dbReference type="SMART" id="SM00796">
    <property type="entry name" value="AHS1"/>
    <property type="match status" value="1"/>
</dbReference>
<dbReference type="InterPro" id="IPR010016">
    <property type="entry name" value="PxpB"/>
</dbReference>
<comment type="caution">
    <text evidence="5">The sequence shown here is derived from an EMBL/GenBank/DDBJ whole genome shotgun (WGS) entry which is preliminary data.</text>
</comment>
<dbReference type="EC" id="3.5.2.9" evidence="5"/>
<keyword evidence="3" id="KW-0067">ATP-binding</keyword>
<dbReference type="SUPFAM" id="SSF50891">
    <property type="entry name" value="Cyclophilin-like"/>
    <property type="match status" value="1"/>
</dbReference>